<keyword evidence="3" id="KW-1185">Reference proteome</keyword>
<dbReference type="RefSeq" id="WP_313794327.1">
    <property type="nucleotide sequence ID" value="NZ_CP102453.1"/>
</dbReference>
<feature type="domain" description="DUF7768" evidence="1">
    <location>
        <begin position="37"/>
        <end position="94"/>
    </location>
</feature>
<dbReference type="Proteomes" id="UP001315967">
    <property type="component" value="Chromosome"/>
</dbReference>
<reference evidence="2 3" key="1">
    <citation type="submission" date="2022-08" db="EMBL/GenBank/DDBJ databases">
        <title>Aerococcaceae sp. nov isolated from spoiled eye mask.</title>
        <authorList>
            <person name="Zhou G."/>
            <person name="Xie X.-B."/>
            <person name="Shi Q.-S."/>
            <person name="Wang Y.-S."/>
            <person name="Wen X."/>
            <person name="Peng H."/>
            <person name="Yang X.-J."/>
            <person name="Tao H.-B."/>
            <person name="Huang X.-M."/>
        </authorList>
    </citation>
    <scope>NUCLEOTIDE SEQUENCE [LARGE SCALE GENOMIC DNA]</scope>
    <source>
        <strain evidence="3">DM20194951</strain>
    </source>
</reference>
<name>A0ABY5P7V7_9LACT</name>
<evidence type="ECO:0000313" key="3">
    <source>
        <dbReference type="Proteomes" id="UP001315967"/>
    </source>
</evidence>
<dbReference type="InterPro" id="IPR056670">
    <property type="entry name" value="DUF7768"/>
</dbReference>
<dbReference type="Pfam" id="PF24963">
    <property type="entry name" value="DUF7768"/>
    <property type="match status" value="1"/>
</dbReference>
<protein>
    <submittedName>
        <fullName evidence="2">Zinc ribbon domain-containing protein</fullName>
    </submittedName>
</protein>
<organism evidence="2 3">
    <name type="scientific">Fundicoccus culcitae</name>
    <dbReference type="NCBI Taxonomy" id="2969821"/>
    <lineage>
        <taxon>Bacteria</taxon>
        <taxon>Bacillati</taxon>
        <taxon>Bacillota</taxon>
        <taxon>Bacilli</taxon>
        <taxon>Lactobacillales</taxon>
        <taxon>Aerococcaceae</taxon>
        <taxon>Fundicoccus</taxon>
    </lineage>
</organism>
<proteinExistence type="predicted"/>
<dbReference type="EMBL" id="CP102453">
    <property type="protein sequence ID" value="UUX34826.1"/>
    <property type="molecule type" value="Genomic_DNA"/>
</dbReference>
<evidence type="ECO:0000259" key="1">
    <source>
        <dbReference type="Pfam" id="PF24963"/>
    </source>
</evidence>
<evidence type="ECO:0000313" key="2">
    <source>
        <dbReference type="EMBL" id="UUX34826.1"/>
    </source>
</evidence>
<gene>
    <name evidence="2" type="ORF">NRE15_04030</name>
</gene>
<accession>A0ABY5P7V7</accession>
<sequence>MGINMKNAEGYHDPTPHKTLSNITREEKAAAKAAFKPLVYICSPFSGDIENNNKRTRSFCRFALDKGNIPLAPHLLFPQFMDDSNEKERELARYALSGKIVCGECGRNYRRKTNYSVGRSYIASGISKTKRVAPCCSCEMGK</sequence>